<keyword evidence="4" id="KW-0539">Nucleus</keyword>
<dbReference type="PANTHER" id="PTHR13063">
    <property type="entry name" value="ENOS INTERACTING PROTEIN"/>
    <property type="match status" value="1"/>
</dbReference>
<keyword evidence="6" id="KW-0175">Coiled coil</keyword>
<dbReference type="Gene3D" id="3.30.40.10">
    <property type="entry name" value="Zinc/RING finger domain, C3HC4 (zinc finger)"/>
    <property type="match status" value="2"/>
</dbReference>
<evidence type="ECO:0000256" key="6">
    <source>
        <dbReference type="SAM" id="Coils"/>
    </source>
</evidence>
<evidence type="ECO:0000256" key="1">
    <source>
        <dbReference type="ARBA" id="ARBA00022723"/>
    </source>
</evidence>
<evidence type="ECO:0000256" key="5">
    <source>
        <dbReference type="PROSITE-ProRule" id="PRU00175"/>
    </source>
</evidence>
<keyword evidence="10" id="KW-1185">Reference proteome</keyword>
<dbReference type="InterPro" id="IPR001841">
    <property type="entry name" value="Znf_RING"/>
</dbReference>
<evidence type="ECO:0000256" key="3">
    <source>
        <dbReference type="ARBA" id="ARBA00022833"/>
    </source>
</evidence>
<dbReference type="STRING" id="759272.G0S6A0"/>
<dbReference type="Pfam" id="PF13445">
    <property type="entry name" value="zf-RING_UBOX"/>
    <property type="match status" value="1"/>
</dbReference>
<evidence type="ECO:0000256" key="4">
    <source>
        <dbReference type="PIRNR" id="PIRNR023577"/>
    </source>
</evidence>
<dbReference type="GO" id="GO:0005634">
    <property type="term" value="C:nucleus"/>
    <property type="evidence" value="ECO:0007669"/>
    <property type="project" value="UniProtKB-SubCell"/>
</dbReference>
<dbReference type="HOGENOM" id="CLU_053742_1_1_1"/>
<dbReference type="PROSITE" id="PS00518">
    <property type="entry name" value="ZF_RING_1"/>
    <property type="match status" value="1"/>
</dbReference>
<dbReference type="PANTHER" id="PTHR13063:SF10">
    <property type="entry name" value="NITRIC OXIDE SYNTHASE-INTERACTING PROTEIN"/>
    <property type="match status" value="1"/>
</dbReference>
<sequence length="379" mass="42502">MAHSKRNTSRPIFTSHERAMARAAWGSSSARLSRESFLPFASCWLCLEPAIDPVACSYGDIFCRECALSNILAQKKEIRRLEKMREQEERERLEEEARRDAEARERAIREFELTQLGLSIQQAGRETKSSGKDNLERSGPLKNGVVGESGQSHGEKRGEKRKFSLDADELARIAEEERIKVRKAIEEEKSSKPSLPFWAPAATPSTDSRSTEPKNKKTRPICPAAPEDNPHPYSLHSLITIKFTEETDSETKQLQRICPSCKKALTNASKAMLAKPCGHVLCRSCVGQFMKPSAADGTVRCFVCDTDVTEKPAKESEEKKEKDKIQPGLVELRREGTGFSAGGKNQNGLRMRYLQTFEMADSQSPPRQVRDNFVNLSPN</sequence>
<dbReference type="InterPro" id="IPR013083">
    <property type="entry name" value="Znf_RING/FYVE/PHD"/>
</dbReference>
<organism evidence="10">
    <name type="scientific">Chaetomium thermophilum (strain DSM 1495 / CBS 144.50 / IMI 039719)</name>
    <name type="common">Thermochaetoides thermophila</name>
    <dbReference type="NCBI Taxonomy" id="759272"/>
    <lineage>
        <taxon>Eukaryota</taxon>
        <taxon>Fungi</taxon>
        <taxon>Dikarya</taxon>
        <taxon>Ascomycota</taxon>
        <taxon>Pezizomycotina</taxon>
        <taxon>Sordariomycetes</taxon>
        <taxon>Sordariomycetidae</taxon>
        <taxon>Sordariales</taxon>
        <taxon>Chaetomiaceae</taxon>
        <taxon>Thermochaetoides</taxon>
    </lineage>
</organism>
<dbReference type="OMA" id="PCVTKFM"/>
<dbReference type="PIRSF" id="PIRSF023577">
    <property type="entry name" value="ENOS_interacting"/>
    <property type="match status" value="1"/>
</dbReference>
<name>G0S6A0_CHATD</name>
<reference evidence="9 10" key="1">
    <citation type="journal article" date="2011" name="Cell">
        <title>Insight into structure and assembly of the nuclear pore complex by utilizing the genome of a eukaryotic thermophile.</title>
        <authorList>
            <person name="Amlacher S."/>
            <person name="Sarges P."/>
            <person name="Flemming D."/>
            <person name="van Noort V."/>
            <person name="Kunze R."/>
            <person name="Devos D.P."/>
            <person name="Arumugam M."/>
            <person name="Bork P."/>
            <person name="Hurt E."/>
        </authorList>
    </citation>
    <scope>NUCLEOTIDE SEQUENCE [LARGE SCALE GENOMIC DNA]</scope>
    <source>
        <strain evidence="10">DSM 1495 / CBS 144.50 / IMI 039719</strain>
    </source>
</reference>
<comment type="subcellular location">
    <subcellularLocation>
        <location evidence="4">Nucleus</location>
    </subcellularLocation>
</comment>
<dbReference type="EMBL" id="GL988041">
    <property type="protein sequence ID" value="EGS20764.1"/>
    <property type="molecule type" value="Genomic_DNA"/>
</dbReference>
<evidence type="ECO:0000313" key="9">
    <source>
        <dbReference type="EMBL" id="EGS20764.1"/>
    </source>
</evidence>
<dbReference type="GO" id="GO:0061630">
    <property type="term" value="F:ubiquitin protein ligase activity"/>
    <property type="evidence" value="ECO:0007669"/>
    <property type="project" value="InterPro"/>
</dbReference>
<dbReference type="RefSeq" id="XP_006693060.1">
    <property type="nucleotide sequence ID" value="XM_006692997.1"/>
</dbReference>
<comment type="similarity">
    <text evidence="4">Belongs to the NOSIP family.</text>
</comment>
<feature type="region of interest" description="Disordered" evidence="7">
    <location>
        <begin position="120"/>
        <end position="163"/>
    </location>
</feature>
<feature type="region of interest" description="Disordered" evidence="7">
    <location>
        <begin position="190"/>
        <end position="234"/>
    </location>
</feature>
<evidence type="ECO:0000259" key="8">
    <source>
        <dbReference type="PROSITE" id="PS50089"/>
    </source>
</evidence>
<keyword evidence="1" id="KW-0479">Metal-binding</keyword>
<accession>G0S6A0</accession>
<dbReference type="eggNOG" id="KOG3039">
    <property type="taxonomic scope" value="Eukaryota"/>
</dbReference>
<keyword evidence="2 5" id="KW-0863">Zinc-finger</keyword>
<dbReference type="OrthoDB" id="116827at2759"/>
<dbReference type="FunFam" id="3.30.40.10:FF:000673">
    <property type="entry name" value="RING finger domain protein, putative"/>
    <property type="match status" value="1"/>
</dbReference>
<dbReference type="GeneID" id="18256638"/>
<feature type="compositionally biased region" description="Basic and acidic residues" evidence="7">
    <location>
        <begin position="125"/>
        <end position="136"/>
    </location>
</feature>
<feature type="region of interest" description="Disordered" evidence="7">
    <location>
        <begin position="358"/>
        <end position="379"/>
    </location>
</feature>
<dbReference type="PROSITE" id="PS50089">
    <property type="entry name" value="ZF_RING_2"/>
    <property type="match status" value="1"/>
</dbReference>
<keyword evidence="3" id="KW-0862">Zinc</keyword>
<evidence type="ECO:0000256" key="2">
    <source>
        <dbReference type="ARBA" id="ARBA00022771"/>
    </source>
</evidence>
<dbReference type="KEGG" id="cthr:CTHT_0026000"/>
<protein>
    <recommendedName>
        <fullName evidence="8">RING-type domain-containing protein</fullName>
    </recommendedName>
</protein>
<dbReference type="InterPro" id="IPR027370">
    <property type="entry name" value="Znf-RING_euk"/>
</dbReference>
<proteinExistence type="inferred from homology"/>
<dbReference type="SMART" id="SM00184">
    <property type="entry name" value="RING"/>
    <property type="match status" value="1"/>
</dbReference>
<dbReference type="GO" id="GO:0008270">
    <property type="term" value="F:zinc ion binding"/>
    <property type="evidence" value="ECO:0007669"/>
    <property type="project" value="UniProtKB-KW"/>
</dbReference>
<feature type="domain" description="RING-type" evidence="8">
    <location>
        <begin position="258"/>
        <end position="305"/>
    </location>
</feature>
<dbReference type="InterPro" id="IPR017907">
    <property type="entry name" value="Znf_RING_CS"/>
</dbReference>
<feature type="coiled-coil region" evidence="6">
    <location>
        <begin position="71"/>
        <end position="110"/>
    </location>
</feature>
<dbReference type="SUPFAM" id="SSF57850">
    <property type="entry name" value="RING/U-box"/>
    <property type="match status" value="2"/>
</dbReference>
<dbReference type="AlphaFoldDB" id="G0S6A0"/>
<dbReference type="Proteomes" id="UP000008066">
    <property type="component" value="Unassembled WGS sequence"/>
</dbReference>
<evidence type="ECO:0000256" key="7">
    <source>
        <dbReference type="SAM" id="MobiDB-lite"/>
    </source>
</evidence>
<feature type="compositionally biased region" description="Basic and acidic residues" evidence="7">
    <location>
        <begin position="153"/>
        <end position="163"/>
    </location>
</feature>
<evidence type="ECO:0000313" key="10">
    <source>
        <dbReference type="Proteomes" id="UP000008066"/>
    </source>
</evidence>
<dbReference type="InterPro" id="IPR016818">
    <property type="entry name" value="NOSIP"/>
</dbReference>
<gene>
    <name evidence="9" type="ORF">CTHT_0026000</name>
</gene>